<accession>S0APL8</accession>
<organism evidence="1 2">
    <name type="scientific">Ferroplasma acidarmanus Fer1</name>
    <dbReference type="NCBI Taxonomy" id="333146"/>
    <lineage>
        <taxon>Archaea</taxon>
        <taxon>Methanobacteriati</taxon>
        <taxon>Thermoplasmatota</taxon>
        <taxon>Thermoplasmata</taxon>
        <taxon>Thermoplasmatales</taxon>
        <taxon>Ferroplasmaceae</taxon>
        <taxon>Ferroplasma</taxon>
    </lineage>
</organism>
<reference evidence="1 2" key="1">
    <citation type="journal article" date="2007" name="Proc. Natl. Acad. Sci. U.S.A.">
        <title>Genome dynamics in a natural archaeal population.</title>
        <authorList>
            <person name="Allen E.E."/>
            <person name="Tyson G.W."/>
            <person name="Whitaker R.J."/>
            <person name="Detter J.C."/>
            <person name="Richardson P.M."/>
            <person name="Banfield J.F."/>
        </authorList>
    </citation>
    <scope>NUCLEOTIDE SEQUENCE [LARGE SCALE GENOMIC DNA]</scope>
    <source>
        <strain evidence="2">fer1</strain>
    </source>
</reference>
<evidence type="ECO:0000313" key="2">
    <source>
        <dbReference type="Proteomes" id="UP000014660"/>
    </source>
</evidence>
<evidence type="ECO:0000313" key="1">
    <source>
        <dbReference type="EMBL" id="AGO60000.1"/>
    </source>
</evidence>
<dbReference type="EMBL" id="CP004145">
    <property type="protein sequence ID" value="AGO60000.1"/>
    <property type="molecule type" value="Genomic_DNA"/>
</dbReference>
<name>S0APL8_FERAC</name>
<dbReference type="GeneID" id="16024164"/>
<dbReference type="Proteomes" id="UP000014660">
    <property type="component" value="Chromosome"/>
</dbReference>
<dbReference type="KEGG" id="fac:FACI_IFERC01G0020"/>
<dbReference type="HOGENOM" id="CLU_306460_0_0_2"/>
<keyword evidence="2" id="KW-1185">Reference proteome</keyword>
<protein>
    <submittedName>
        <fullName evidence="1">Uncharacterized protein</fullName>
    </submittedName>
</protein>
<gene>
    <name evidence="1" type="ORF">FACI_IFERC00001G0020</name>
</gene>
<dbReference type="RefSeq" id="WP_009886035.1">
    <property type="nucleotide sequence ID" value="NC_021592.1"/>
</dbReference>
<sequence length="1008" mass="118013">MASNERVYYHKFITCPDCHEPHNSDEVHKSGLPLVRKGDGNTFICSSCKSIFTDSINFVNNEFSDYTGTVKMVNNGKSEEYLSKFPLIWKVEPNIIENNYLKWIKTIDRGKFLITWPWKRVKFLPLLVSEYYLDSDRRNGNVVVIYNPMEQAENEINEPDMYETFKHILYVDGPLDVMDSRILEEYKKFDKKSIFIKKAVTHYRIKEVGRGITRDEICTDSFRSCINQITRFINTNYGNKYIRSILQNKLNKKKVYRSVNENGTMDLIFEERLQRYGKLNYRKEWIWDVLTNYRKIKVLKTVIPNIQVKSEDDKIPDSNRTLFMIPSTLELSNIYEYIDKINPSFLIIEDVDYFIKDLYSYYTDTEYILNYVKRSNIPLIMMFSTDPSIRNIYTINSQNTGITDKYGITVHTWDSELLLAKIAAKNSVTDNYPSPVSSLFVPPDESTRIPDVEYIRIKELDNLDELISIFGSFNIDENVKSDVLRYLKMLKMSTLKLKGDYLNNDVFTFKGQDEITYDILKNILSQNVSVEEYDRLIKIFNSIYMDSELSISPIMNQINRYIEDIAMKAPDVFITIVTYHTKGTKELLETHGVKNEIDICSWENLNKHEKSPQGNSEHYVISTLPPSLRYSLYLGNITKLIFIGSEENIELIQRNVDTRLSISKSKPLYKPDDSDNYPDLLKNIMEDVSIPSNEVIGRVLDFEIDTDTYNNNVSKSYVNYSYLKKGEKAYLIINEAGIGMLIPEDAQLTISKNGVPDFLDIGEIQKKNLKDKMEGKEIFIDSRGISISIKDIFTKFMLEYKGIIRFRSERYQWNGFIELYNSSTLWRRMIEEAVELCKGKNNSHIDCDDFISEYLAKLGLTAGNQDYIKSWWTKYYNISAGGKEYKAYNIEHPKSMEDLVKICRGLNEIYPYLKLEIKDLEESYVSARTIQKIRKDLRDYIGGDSKDARYDFLPMYESIKKRILPLFASFPTFRIKIIYPVEIIYDTAPFKIMERIQYEEICRVINRA</sequence>
<proteinExistence type="predicted"/>
<dbReference type="AlphaFoldDB" id="S0APL8"/>